<sequence length="171" mass="19232">MDPNCSLTNQMALKKALVDFNHQAVASSEQQKEVSVSLADEIAHIRRVQSDPQAVVRLVKERPDAMGSFMDALAESPSTMDKFIDVFSENEKVVDHVQKVIQAFVGENKRSSNGAGLNGSGNEPKKTEKDRVPQVEILVHYTFHKMVDKRFPGLEDEKFYMKVREHSLCAQ</sequence>
<accession>Q5KF66</accession>
<dbReference type="VEuPathDB" id="FungiDB:CNF02830"/>
<reference evidence="2 3" key="1">
    <citation type="journal article" date="2005" name="Science">
        <title>The genome of the basidiomycetous yeast and human pathogen Cryptococcus neoformans.</title>
        <authorList>
            <person name="Loftus B.J."/>
            <person name="Fung E."/>
            <person name="Roncaglia P."/>
            <person name="Rowley D."/>
            <person name="Amedeo P."/>
            <person name="Bruno D."/>
            <person name="Vamathevan J."/>
            <person name="Miranda M."/>
            <person name="Anderson I.J."/>
            <person name="Fraser J.A."/>
            <person name="Allen J.E."/>
            <person name="Bosdet I.E."/>
            <person name="Brent M.R."/>
            <person name="Chiu R."/>
            <person name="Doering T.L."/>
            <person name="Donlin M.J."/>
            <person name="D'Souza C.A."/>
            <person name="Fox D.S."/>
            <person name="Grinberg V."/>
            <person name="Fu J."/>
            <person name="Fukushima M."/>
            <person name="Haas B.J."/>
            <person name="Huang J.C."/>
            <person name="Janbon G."/>
            <person name="Jones S.J."/>
            <person name="Koo H.L."/>
            <person name="Krzywinski M.I."/>
            <person name="Kwon-Chung J.K."/>
            <person name="Lengeler K.B."/>
            <person name="Maiti R."/>
            <person name="Marra M.A."/>
            <person name="Marra R.E."/>
            <person name="Mathewson C.A."/>
            <person name="Mitchell T.G."/>
            <person name="Pertea M."/>
            <person name="Riggs F.R."/>
            <person name="Salzberg S.L."/>
            <person name="Schein J.E."/>
            <person name="Shvartsbeyn A."/>
            <person name="Shin H."/>
            <person name="Shumway M."/>
            <person name="Specht C.A."/>
            <person name="Suh B.B."/>
            <person name="Tenney A."/>
            <person name="Utterback T.R."/>
            <person name="Wickes B.L."/>
            <person name="Wortman J.R."/>
            <person name="Wye N.H."/>
            <person name="Kronstad J.W."/>
            <person name="Lodge J.K."/>
            <person name="Heitman J."/>
            <person name="Davis R.W."/>
            <person name="Fraser C.M."/>
            <person name="Hyman R.W."/>
        </authorList>
    </citation>
    <scope>NUCLEOTIDE SEQUENCE [LARGE SCALE GENOMIC DNA]</scope>
    <source>
        <strain evidence="3">JEC21 / ATCC MYA-565</strain>
    </source>
</reference>
<dbReference type="GeneID" id="3258020"/>
<dbReference type="AlphaFoldDB" id="Q5KF66"/>
<protein>
    <submittedName>
        <fullName evidence="2">Uncharacterized protein</fullName>
    </submittedName>
</protein>
<dbReference type="InParanoid" id="Q5KF66"/>
<dbReference type="PaxDb" id="214684-Q5KF66"/>
<evidence type="ECO:0000313" key="3">
    <source>
        <dbReference type="Proteomes" id="UP000002149"/>
    </source>
</evidence>
<dbReference type="Proteomes" id="UP000002149">
    <property type="component" value="Chromosome 6"/>
</dbReference>
<evidence type="ECO:0000313" key="2">
    <source>
        <dbReference type="EMBL" id="AAW44391.1"/>
    </source>
</evidence>
<dbReference type="HOGENOM" id="CLU_1562824_0_0_1"/>
<dbReference type="RefSeq" id="XP_024513145.1">
    <property type="nucleotide sequence ID" value="XM_024657417.1"/>
</dbReference>
<proteinExistence type="predicted"/>
<keyword evidence="3" id="KW-1185">Reference proteome</keyword>
<dbReference type="KEGG" id="cne:CNF02830"/>
<organism evidence="2 3">
    <name type="scientific">Cryptococcus deneoformans (strain JEC21 / ATCC MYA-565)</name>
    <name type="common">Cryptococcus neoformans var. neoformans serotype D</name>
    <dbReference type="NCBI Taxonomy" id="214684"/>
    <lineage>
        <taxon>Eukaryota</taxon>
        <taxon>Fungi</taxon>
        <taxon>Dikarya</taxon>
        <taxon>Basidiomycota</taxon>
        <taxon>Agaricomycotina</taxon>
        <taxon>Tremellomycetes</taxon>
        <taxon>Tremellales</taxon>
        <taxon>Cryptococcaceae</taxon>
        <taxon>Cryptococcus</taxon>
        <taxon>Cryptococcus neoformans species complex</taxon>
    </lineage>
</organism>
<feature type="region of interest" description="Disordered" evidence="1">
    <location>
        <begin position="111"/>
        <end position="131"/>
    </location>
</feature>
<name>Q5KF66_CRYD1</name>
<dbReference type="EMBL" id="AE017346">
    <property type="protein sequence ID" value="AAW44391.1"/>
    <property type="molecule type" value="Genomic_DNA"/>
</dbReference>
<gene>
    <name evidence="2" type="ordered locus">CNF02830</name>
</gene>
<evidence type="ECO:0000256" key="1">
    <source>
        <dbReference type="SAM" id="MobiDB-lite"/>
    </source>
</evidence>